<dbReference type="RefSeq" id="WP_274942302.1">
    <property type="nucleotide sequence ID" value="NZ_JANWOI010000001.1"/>
</dbReference>
<feature type="transmembrane region" description="Helical" evidence="2">
    <location>
        <begin position="28"/>
        <end position="50"/>
    </location>
</feature>
<dbReference type="EMBL" id="JANWOI010000001">
    <property type="protein sequence ID" value="MDA5192598.1"/>
    <property type="molecule type" value="Genomic_DNA"/>
</dbReference>
<dbReference type="Proteomes" id="UP001141619">
    <property type="component" value="Unassembled WGS sequence"/>
</dbReference>
<feature type="region of interest" description="Disordered" evidence="1">
    <location>
        <begin position="611"/>
        <end position="637"/>
    </location>
</feature>
<keyword evidence="2" id="KW-1133">Transmembrane helix</keyword>
<keyword evidence="4" id="KW-1185">Reference proteome</keyword>
<gene>
    <name evidence="3" type="ORF">NYP16_01315</name>
</gene>
<reference evidence="3" key="2">
    <citation type="journal article" date="2023" name="Syst. Appl. Microbiol.">
        <title>Govania unica gen. nov., sp. nov., a rare biosphere bacterium that represents a novel family in the class Alphaproteobacteria.</title>
        <authorList>
            <person name="Vandamme P."/>
            <person name="Peeters C."/>
            <person name="Hettiarachchi A."/>
            <person name="Cnockaert M."/>
            <person name="Carlier A."/>
        </authorList>
    </citation>
    <scope>NUCLEOTIDE SEQUENCE</scope>
    <source>
        <strain evidence="3">LMG 31809</strain>
    </source>
</reference>
<protein>
    <submittedName>
        <fullName evidence="3">DUF4175 domain-containing protein</fullName>
    </submittedName>
</protein>
<accession>A0A9X3TVK7</accession>
<comment type="caution">
    <text evidence="3">The sequence shown here is derived from an EMBL/GenBank/DDBJ whole genome shotgun (WGS) entry which is preliminary data.</text>
</comment>
<dbReference type="InterPro" id="IPR012683">
    <property type="entry name" value="CHP02302_TM"/>
</dbReference>
<evidence type="ECO:0000313" key="4">
    <source>
        <dbReference type="Proteomes" id="UP001141619"/>
    </source>
</evidence>
<feature type="transmembrane region" description="Helical" evidence="2">
    <location>
        <begin position="62"/>
        <end position="80"/>
    </location>
</feature>
<reference evidence="3" key="1">
    <citation type="submission" date="2022-08" db="EMBL/GenBank/DDBJ databases">
        <authorList>
            <person name="Vandamme P."/>
            <person name="Hettiarachchi A."/>
            <person name="Peeters C."/>
            <person name="Cnockaert M."/>
            <person name="Carlier A."/>
        </authorList>
    </citation>
    <scope>NUCLEOTIDE SEQUENCE</scope>
    <source>
        <strain evidence="3">LMG 31809</strain>
    </source>
</reference>
<keyword evidence="2" id="KW-0812">Transmembrane</keyword>
<dbReference type="Pfam" id="PF13779">
    <property type="entry name" value="DUF4175"/>
    <property type="match status" value="1"/>
</dbReference>
<keyword evidence="2" id="KW-0472">Membrane</keyword>
<name>A0A9X3TVK7_9PROT</name>
<sequence>MLLPVVGVVLGYIALSLLDLWSQVPPLVHLLLFICLVVVVVGGVIAAIEAWRRNRESDHVHWGRYLLLLPVLIIALFLAGTDWERRLVMAFQPGQLFPPPQMQITAVITPPAYTHLEPLRLPISNSRSAAPLKVPAGSVLRVEVQETRWPPLLAWGKNTVVLRPEANGGYAIEGELKADGKVRLTYAGKTLVRWQVDVVPDKAPTLRFTAPPGVTARHSLRLSIDAEDDHGIEFLALKLKRADGSGVDHLVELPAWGTPVIKETIYRDLTADSLAGQEVILQLVALDGLSQEAVTPPVTMTLPKRQFHNPLSLSLVAIRAGLLTGEDDDVAQAVRRLRLLSEQPLVTSDATVHLGLRSAYLRLKSSYSEEDREEVANLMWDLALRAEDGGRSMTENDLIDALDACLTLVRRQADPEQVQGALGSLAEAFSSYGRARVTGAGKMGKDADAIDWEALRRLFLRLNDLTMAGDYDALAGQLVSLRAGLEEQPALLSANAYRYFVVASYARRVIDEVERQQEHVAARSRDNSAQPMVLAADQTALRNALGDLITQLARAGMPDTNLFHKLQGDMDRAITAFTNGTPEAIADTQTQVAQSLKAAMASLDAFPSPLAPDAEGKYHDPLGRPLPPGLDIVKGRD</sequence>
<organism evidence="3 4">
    <name type="scientific">Govanella unica</name>
    <dbReference type="NCBI Taxonomy" id="2975056"/>
    <lineage>
        <taxon>Bacteria</taxon>
        <taxon>Pseudomonadati</taxon>
        <taxon>Pseudomonadota</taxon>
        <taxon>Alphaproteobacteria</taxon>
        <taxon>Emcibacterales</taxon>
        <taxon>Govanellaceae</taxon>
        <taxon>Govanella</taxon>
    </lineage>
</organism>
<evidence type="ECO:0000313" key="3">
    <source>
        <dbReference type="EMBL" id="MDA5192598.1"/>
    </source>
</evidence>
<evidence type="ECO:0000256" key="2">
    <source>
        <dbReference type="SAM" id="Phobius"/>
    </source>
</evidence>
<proteinExistence type="predicted"/>
<dbReference type="AlphaFoldDB" id="A0A9X3TVK7"/>
<evidence type="ECO:0000256" key="1">
    <source>
        <dbReference type="SAM" id="MobiDB-lite"/>
    </source>
</evidence>